<evidence type="ECO:0000259" key="10">
    <source>
        <dbReference type="Pfam" id="PF07715"/>
    </source>
</evidence>
<dbReference type="GO" id="GO:0009279">
    <property type="term" value="C:cell outer membrane"/>
    <property type="evidence" value="ECO:0007669"/>
    <property type="project" value="UniProtKB-SubCell"/>
</dbReference>
<keyword evidence="3" id="KW-1134">Transmembrane beta strand</keyword>
<dbReference type="KEGG" id="ial:IALB_1781"/>
<dbReference type="GO" id="GO:0044718">
    <property type="term" value="P:siderophore transmembrane transport"/>
    <property type="evidence" value="ECO:0007669"/>
    <property type="project" value="TreeGrafter"/>
</dbReference>
<dbReference type="eggNOG" id="COG4206">
    <property type="taxonomic scope" value="Bacteria"/>
</dbReference>
<sequence>MSLLITFSSLANIDTFILEGIVLDAENSEPISNAAVQLVGTDLYTTTKSDGTFSLQISIQINFRIKITHLAYQEKLIDFKSQDELNKKLIVYLIPKIINLSTVVVSEHRSTSLIEEIRDYSNILGGRELQRNLSQTLASTLKNESGLSVRSMGPAPSRPVYRGLGQDRILISEDGMKTVDLSATSPDHAVTIEPFTSDRIEVLRGPKILTKTSSTVGGIVNVSRNEIPQQIHNTYHLTVGGYIETVNKGYLGAIQSEIPINPLAIRFELSRRNTSDLETPEGLLKNSSSENLNSAIGLSYINDFGYIGGAFRFYDLSYGIPGGFIGAHPKGVTIDITKNQIHFDSNIKFLNDSNYFRLSYKNIYYRHKEFEFSGRIGSEFRIITNLANVDFNHTSLFSFDEGIFGISAEHRDFEIGGFVFTPPTKSLNISAYLFEEINFGKTNLNFAARYSFDDIKPKVEKSDSKIGAIREKTFNNLSLSASILYQLSDNVFIGSNISRSTRVPTIEELFSEGPHLAAYSYEVGNPDLGSESGIGTEVFVYHKFEKLNFNLNAFYNNFESFIIPRNSGEINYQTFLPIYKTFGVGAILYGIDGSVNLNLYDSYYLSSSFSYTKGVFRENSKPLPQIPPFKGTTGVQFKTDNLQVGLNCEWALAQNDVDIFEQPTDGYLIFNSFVQYLFYIGESVNSFSINADNIFNKSYRNHLSRIKSILPEAGFNIRLIYKFML</sequence>
<dbReference type="Proteomes" id="UP000007394">
    <property type="component" value="Chromosome"/>
</dbReference>
<comment type="subcellular location">
    <subcellularLocation>
        <location evidence="1">Cell outer membrane</location>
        <topology evidence="1">Multi-pass membrane protein</topology>
    </subcellularLocation>
</comment>
<protein>
    <submittedName>
        <fullName evidence="11">Outer membrane receptor protein</fullName>
    </submittedName>
</protein>
<organism evidence="11 12">
    <name type="scientific">Ignavibacterium album (strain DSM 19864 / JCM 16511 / NBRC 101810 / Mat9-16)</name>
    <dbReference type="NCBI Taxonomy" id="945713"/>
    <lineage>
        <taxon>Bacteria</taxon>
        <taxon>Pseudomonadati</taxon>
        <taxon>Ignavibacteriota</taxon>
        <taxon>Ignavibacteria</taxon>
        <taxon>Ignavibacteriales</taxon>
        <taxon>Ignavibacteriaceae</taxon>
        <taxon>Ignavibacterium</taxon>
    </lineage>
</organism>
<evidence type="ECO:0000256" key="3">
    <source>
        <dbReference type="ARBA" id="ARBA00022452"/>
    </source>
</evidence>
<evidence type="ECO:0000256" key="2">
    <source>
        <dbReference type="ARBA" id="ARBA00022448"/>
    </source>
</evidence>
<keyword evidence="2" id="KW-0813">Transport</keyword>
<evidence type="ECO:0000256" key="6">
    <source>
        <dbReference type="ARBA" id="ARBA00023136"/>
    </source>
</evidence>
<dbReference type="Pfam" id="PF07715">
    <property type="entry name" value="Plug"/>
    <property type="match status" value="1"/>
</dbReference>
<keyword evidence="7" id="KW-0998">Cell outer membrane</keyword>
<dbReference type="Gene3D" id="2.60.40.1120">
    <property type="entry name" value="Carboxypeptidase-like, regulatory domain"/>
    <property type="match status" value="1"/>
</dbReference>
<dbReference type="Gene3D" id="2.40.170.20">
    <property type="entry name" value="TonB-dependent receptor, beta-barrel domain"/>
    <property type="match status" value="1"/>
</dbReference>
<evidence type="ECO:0000259" key="9">
    <source>
        <dbReference type="Pfam" id="PF00593"/>
    </source>
</evidence>
<dbReference type="STRING" id="945713.IALB_1781"/>
<keyword evidence="11" id="KW-0675">Receptor</keyword>
<dbReference type="InterPro" id="IPR000531">
    <property type="entry name" value="Beta-barrel_TonB"/>
</dbReference>
<dbReference type="Pfam" id="PF00593">
    <property type="entry name" value="TonB_dep_Rec_b-barrel"/>
    <property type="match status" value="1"/>
</dbReference>
<evidence type="ECO:0000256" key="1">
    <source>
        <dbReference type="ARBA" id="ARBA00004571"/>
    </source>
</evidence>
<dbReference type="InterPro" id="IPR039426">
    <property type="entry name" value="TonB-dep_rcpt-like"/>
</dbReference>
<dbReference type="Pfam" id="PF13715">
    <property type="entry name" value="CarbopepD_reg_2"/>
    <property type="match status" value="1"/>
</dbReference>
<dbReference type="PANTHER" id="PTHR30069:SF40">
    <property type="entry name" value="TONB-DEPENDENT RECEPTOR NMB0964-RELATED"/>
    <property type="match status" value="1"/>
</dbReference>
<name>I0AKI1_IGNAJ</name>
<reference evidence="11 12" key="1">
    <citation type="journal article" date="2012" name="Front. Microbiol.">
        <title>Complete genome of Ignavibacterium album, a metabolically versatile, flagellated, facultative anaerobe from the phylum Chlorobi.</title>
        <authorList>
            <person name="Liu Z."/>
            <person name="Frigaard N.-U."/>
            <person name="Vogl K."/>
            <person name="Iino T."/>
            <person name="Ohkuma M."/>
            <person name="Overmann J."/>
            <person name="Bryant D.A."/>
        </authorList>
    </citation>
    <scope>NUCLEOTIDE SEQUENCE [LARGE SCALE GENOMIC DNA]</scope>
    <source>
        <strain evidence="12">DSM 19864 / JCM 16511 / NBRC 101810 / Mat9-16</strain>
    </source>
</reference>
<dbReference type="SUPFAM" id="SSF56935">
    <property type="entry name" value="Porins"/>
    <property type="match status" value="1"/>
</dbReference>
<keyword evidence="6 8" id="KW-0472">Membrane</keyword>
<accession>I0AKI1</accession>
<dbReference type="InterPro" id="IPR012910">
    <property type="entry name" value="Plug_dom"/>
</dbReference>
<dbReference type="HOGENOM" id="CLU_008287_10_1_10"/>
<dbReference type="SUPFAM" id="SSF49464">
    <property type="entry name" value="Carboxypeptidase regulatory domain-like"/>
    <property type="match status" value="1"/>
</dbReference>
<keyword evidence="12" id="KW-1185">Reference proteome</keyword>
<keyword evidence="4" id="KW-0812">Transmembrane</keyword>
<dbReference type="InterPro" id="IPR036942">
    <property type="entry name" value="Beta-barrel_TonB_sf"/>
</dbReference>
<evidence type="ECO:0000313" key="11">
    <source>
        <dbReference type="EMBL" id="AFH49488.1"/>
    </source>
</evidence>
<proteinExistence type="inferred from homology"/>
<dbReference type="Gene3D" id="2.170.130.10">
    <property type="entry name" value="TonB-dependent receptor, plug domain"/>
    <property type="match status" value="1"/>
</dbReference>
<feature type="domain" description="TonB-dependent receptor plug" evidence="10">
    <location>
        <begin position="124"/>
        <end position="219"/>
    </location>
</feature>
<dbReference type="InterPro" id="IPR037066">
    <property type="entry name" value="Plug_dom_sf"/>
</dbReference>
<evidence type="ECO:0000256" key="5">
    <source>
        <dbReference type="ARBA" id="ARBA00023077"/>
    </source>
</evidence>
<evidence type="ECO:0000256" key="8">
    <source>
        <dbReference type="RuleBase" id="RU003357"/>
    </source>
</evidence>
<feature type="domain" description="TonB-dependent receptor-like beta-barrel" evidence="9">
    <location>
        <begin position="308"/>
        <end position="694"/>
    </location>
</feature>
<dbReference type="InterPro" id="IPR008969">
    <property type="entry name" value="CarboxyPept-like_regulatory"/>
</dbReference>
<gene>
    <name evidence="11" type="ordered locus">IALB_1781</name>
</gene>
<keyword evidence="5 8" id="KW-0798">TonB box</keyword>
<dbReference type="EMBL" id="CP003418">
    <property type="protein sequence ID" value="AFH49488.1"/>
    <property type="molecule type" value="Genomic_DNA"/>
</dbReference>
<dbReference type="GO" id="GO:0015344">
    <property type="term" value="F:siderophore uptake transmembrane transporter activity"/>
    <property type="evidence" value="ECO:0007669"/>
    <property type="project" value="TreeGrafter"/>
</dbReference>
<evidence type="ECO:0000256" key="4">
    <source>
        <dbReference type="ARBA" id="ARBA00022692"/>
    </source>
</evidence>
<evidence type="ECO:0000256" key="7">
    <source>
        <dbReference type="ARBA" id="ARBA00023237"/>
    </source>
</evidence>
<evidence type="ECO:0000313" key="12">
    <source>
        <dbReference type="Proteomes" id="UP000007394"/>
    </source>
</evidence>
<dbReference type="AlphaFoldDB" id="I0AKI1"/>
<dbReference type="PANTHER" id="PTHR30069">
    <property type="entry name" value="TONB-DEPENDENT OUTER MEMBRANE RECEPTOR"/>
    <property type="match status" value="1"/>
</dbReference>
<comment type="similarity">
    <text evidence="8">Belongs to the TonB-dependent receptor family.</text>
</comment>